<protein>
    <submittedName>
        <fullName evidence="3">Uncharacterized protein</fullName>
    </submittedName>
</protein>
<comment type="caution">
    <text evidence="3">The sequence shown here is derived from an EMBL/GenBank/DDBJ whole genome shotgun (WGS) entry which is preliminary data.</text>
</comment>
<dbReference type="Proteomes" id="UP001516400">
    <property type="component" value="Unassembled WGS sequence"/>
</dbReference>
<sequence>MSKMKYVKLYIVLVLTLICQYVKSQDYNDFMNKLFRGSAQSYRNPWECPDYDCNCPYPCQVYDSGCDDQDVEVIYLSPKQYANIFDFIHKRLSSSSTTRRSTTDRDIEVLTTQNPTTTTEIRRVEETTTYAPSKETTTLRLPIEDINYNIMSGSEPTLYRESTELVTTTKIETETIKKASSPNEYDDYDERDSEEDRNSVKEPEIPPDVQEDENSSKPKNIDSWFKF</sequence>
<evidence type="ECO:0000313" key="4">
    <source>
        <dbReference type="Proteomes" id="UP001516400"/>
    </source>
</evidence>
<feature type="compositionally biased region" description="Basic and acidic residues" evidence="1">
    <location>
        <begin position="194"/>
        <end position="204"/>
    </location>
</feature>
<dbReference type="AlphaFoldDB" id="A0ABD2MM40"/>
<proteinExistence type="predicted"/>
<accession>A0ABD2MM40</accession>
<keyword evidence="4" id="KW-1185">Reference proteome</keyword>
<feature type="chain" id="PRO_5044872660" evidence="2">
    <location>
        <begin position="25"/>
        <end position="227"/>
    </location>
</feature>
<reference evidence="3 4" key="1">
    <citation type="journal article" date="2021" name="BMC Biol.">
        <title>Horizontally acquired antibacterial genes associated with adaptive radiation of ladybird beetles.</title>
        <authorList>
            <person name="Li H.S."/>
            <person name="Tang X.F."/>
            <person name="Huang Y.H."/>
            <person name="Xu Z.Y."/>
            <person name="Chen M.L."/>
            <person name="Du X.Y."/>
            <person name="Qiu B.Y."/>
            <person name="Chen P.T."/>
            <person name="Zhang W."/>
            <person name="Slipinski A."/>
            <person name="Escalona H.E."/>
            <person name="Waterhouse R.M."/>
            <person name="Zwick A."/>
            <person name="Pang H."/>
        </authorList>
    </citation>
    <scope>NUCLEOTIDE SEQUENCE [LARGE SCALE GENOMIC DNA]</scope>
    <source>
        <strain evidence="3">SYSU2018</strain>
    </source>
</reference>
<evidence type="ECO:0000256" key="2">
    <source>
        <dbReference type="SAM" id="SignalP"/>
    </source>
</evidence>
<dbReference type="EMBL" id="JABFTP020000001">
    <property type="protein sequence ID" value="KAL3267426.1"/>
    <property type="molecule type" value="Genomic_DNA"/>
</dbReference>
<name>A0ABD2MM40_9CUCU</name>
<gene>
    <name evidence="3" type="ORF">HHI36_011553</name>
</gene>
<evidence type="ECO:0000313" key="3">
    <source>
        <dbReference type="EMBL" id="KAL3267426.1"/>
    </source>
</evidence>
<feature type="compositionally biased region" description="Acidic residues" evidence="1">
    <location>
        <begin position="184"/>
        <end position="193"/>
    </location>
</feature>
<organism evidence="3 4">
    <name type="scientific">Cryptolaemus montrouzieri</name>
    <dbReference type="NCBI Taxonomy" id="559131"/>
    <lineage>
        <taxon>Eukaryota</taxon>
        <taxon>Metazoa</taxon>
        <taxon>Ecdysozoa</taxon>
        <taxon>Arthropoda</taxon>
        <taxon>Hexapoda</taxon>
        <taxon>Insecta</taxon>
        <taxon>Pterygota</taxon>
        <taxon>Neoptera</taxon>
        <taxon>Endopterygota</taxon>
        <taxon>Coleoptera</taxon>
        <taxon>Polyphaga</taxon>
        <taxon>Cucujiformia</taxon>
        <taxon>Coccinelloidea</taxon>
        <taxon>Coccinellidae</taxon>
        <taxon>Scymninae</taxon>
        <taxon>Scymnini</taxon>
        <taxon>Cryptolaemus</taxon>
    </lineage>
</organism>
<feature type="signal peptide" evidence="2">
    <location>
        <begin position="1"/>
        <end position="24"/>
    </location>
</feature>
<feature type="region of interest" description="Disordered" evidence="1">
    <location>
        <begin position="174"/>
        <end position="227"/>
    </location>
</feature>
<evidence type="ECO:0000256" key="1">
    <source>
        <dbReference type="SAM" id="MobiDB-lite"/>
    </source>
</evidence>
<keyword evidence="2" id="KW-0732">Signal</keyword>